<protein>
    <submittedName>
        <fullName evidence="3">Uncharacterized protein</fullName>
    </submittedName>
</protein>
<dbReference type="PROSITE" id="PS51257">
    <property type="entry name" value="PROKAR_LIPOPROTEIN"/>
    <property type="match status" value="1"/>
</dbReference>
<organism evidence="3 4">
    <name type="scientific">Paenibacillus alvei</name>
    <name type="common">Bacillus alvei</name>
    <dbReference type="NCBI Taxonomy" id="44250"/>
    <lineage>
        <taxon>Bacteria</taxon>
        <taxon>Bacillati</taxon>
        <taxon>Bacillota</taxon>
        <taxon>Bacilli</taxon>
        <taxon>Bacillales</taxon>
        <taxon>Paenibacillaceae</taxon>
        <taxon>Paenibacillus</taxon>
    </lineage>
</organism>
<comment type="caution">
    <text evidence="3">The sequence shown here is derived from an EMBL/GenBank/DDBJ whole genome shotgun (WGS) entry which is preliminary data.</text>
</comment>
<evidence type="ECO:0000313" key="4">
    <source>
        <dbReference type="Proteomes" id="UP000552038"/>
    </source>
</evidence>
<dbReference type="AlphaFoldDB" id="A0AAP7DHM1"/>
<proteinExistence type="predicted"/>
<evidence type="ECO:0000313" key="5">
    <source>
        <dbReference type="Proteomes" id="UP001527181"/>
    </source>
</evidence>
<dbReference type="RefSeq" id="WP_171415107.1">
    <property type="nucleotide sequence ID" value="NZ_JABFOR010000003.1"/>
</dbReference>
<keyword evidence="1" id="KW-0472">Membrane</keyword>
<reference evidence="3 4" key="1">
    <citation type="submission" date="2020-05" db="EMBL/GenBank/DDBJ databases">
        <title>Whole genome sequencing and identification of novel metabolites from Paenibacillus alvei strain JR949.</title>
        <authorList>
            <person name="Rajendhran J."/>
            <person name="Sree Pranav P."/>
            <person name="Mahalakshmi B."/>
            <person name="Karthikeyan R."/>
        </authorList>
    </citation>
    <scope>NUCLEOTIDE SEQUENCE [LARGE SCALE GENOMIC DNA]</scope>
    <source>
        <strain evidence="3 4">JR949</strain>
    </source>
</reference>
<dbReference type="EMBL" id="JABFOR010000003">
    <property type="protein sequence ID" value="NOJ69771.1"/>
    <property type="molecule type" value="Genomic_DNA"/>
</dbReference>
<dbReference type="EMBL" id="JAMDNP010000011">
    <property type="protein sequence ID" value="MCY9760234.1"/>
    <property type="molecule type" value="Genomic_DNA"/>
</dbReference>
<evidence type="ECO:0000256" key="1">
    <source>
        <dbReference type="SAM" id="Phobius"/>
    </source>
</evidence>
<gene>
    <name evidence="3" type="ORF">HMI46_04290</name>
    <name evidence="2" type="ORF">M5X12_06535</name>
</gene>
<keyword evidence="1" id="KW-0812">Transmembrane</keyword>
<keyword evidence="5" id="KW-1185">Reference proteome</keyword>
<evidence type="ECO:0000313" key="2">
    <source>
        <dbReference type="EMBL" id="MCY9760234.1"/>
    </source>
</evidence>
<sequence>MNKSLVLLIQFVALSCGFAFPFIHVVLRIVMLLGVYFADAVVGEKIENSNRKVLLMWIIGLIIGYVAKGLLGGGI</sequence>
<name>A0AAP7DHM1_PAEAL</name>
<accession>A0AAP7DHM1</accession>
<dbReference type="Proteomes" id="UP000552038">
    <property type="component" value="Unassembled WGS sequence"/>
</dbReference>
<reference evidence="2 5" key="2">
    <citation type="submission" date="2022-05" db="EMBL/GenBank/DDBJ databases">
        <title>Genome Sequencing of Bee-Associated Microbes.</title>
        <authorList>
            <person name="Dunlap C."/>
        </authorList>
    </citation>
    <scope>NUCLEOTIDE SEQUENCE [LARGE SCALE GENOMIC DNA]</scope>
    <source>
        <strain evidence="2 5">NRRL B-04010</strain>
    </source>
</reference>
<evidence type="ECO:0000313" key="3">
    <source>
        <dbReference type="EMBL" id="NOJ69771.1"/>
    </source>
</evidence>
<feature type="transmembrane region" description="Helical" evidence="1">
    <location>
        <begin position="53"/>
        <end position="71"/>
    </location>
</feature>
<keyword evidence="1" id="KW-1133">Transmembrane helix</keyword>
<dbReference type="Proteomes" id="UP001527181">
    <property type="component" value="Unassembled WGS sequence"/>
</dbReference>